<keyword evidence="3" id="KW-0001">2Fe-2S</keyword>
<name>A0A7I9YUQ7_MYCBU</name>
<evidence type="ECO:0000313" key="12">
    <source>
        <dbReference type="Proteomes" id="UP000465360"/>
    </source>
</evidence>
<dbReference type="InterPro" id="IPR001433">
    <property type="entry name" value="OxRdtase_FAD/NAD-bd"/>
</dbReference>
<evidence type="ECO:0000313" key="11">
    <source>
        <dbReference type="EMBL" id="GFG92303.1"/>
    </source>
</evidence>
<evidence type="ECO:0000259" key="9">
    <source>
        <dbReference type="PROSITE" id="PS51085"/>
    </source>
</evidence>
<evidence type="ECO:0000256" key="7">
    <source>
        <dbReference type="ARBA" id="ARBA00023004"/>
    </source>
</evidence>
<keyword evidence="8" id="KW-0411">Iron-sulfur</keyword>
<dbReference type="GO" id="GO:0051537">
    <property type="term" value="F:2 iron, 2 sulfur cluster binding"/>
    <property type="evidence" value="ECO:0007669"/>
    <property type="project" value="UniProtKB-KW"/>
</dbReference>
<dbReference type="AlphaFoldDB" id="A0A7I9YUQ7"/>
<dbReference type="Pfam" id="PF00487">
    <property type="entry name" value="FA_desaturase"/>
    <property type="match status" value="1"/>
</dbReference>
<dbReference type="InterPro" id="IPR036010">
    <property type="entry name" value="2Fe-2S_ferredoxin-like_sf"/>
</dbReference>
<evidence type="ECO:0000259" key="10">
    <source>
        <dbReference type="PROSITE" id="PS51384"/>
    </source>
</evidence>
<dbReference type="InterPro" id="IPR017938">
    <property type="entry name" value="Riboflavin_synthase-like_b-brl"/>
</dbReference>
<dbReference type="CDD" id="cd00207">
    <property type="entry name" value="fer2"/>
    <property type="match status" value="1"/>
</dbReference>
<dbReference type="PROSITE" id="PS51085">
    <property type="entry name" value="2FE2S_FER_2"/>
    <property type="match status" value="1"/>
</dbReference>
<keyword evidence="5" id="KW-0274">FAD</keyword>
<keyword evidence="7" id="KW-0408">Iron</keyword>
<dbReference type="Gene3D" id="3.40.50.80">
    <property type="entry name" value="Nucleotide-binding domain of ferredoxin-NADP reductase (FNR) module"/>
    <property type="match status" value="1"/>
</dbReference>
<accession>A0A7I9YUQ7</accession>
<sequence length="740" mass="82885">MTTAVVSQKASLADELQDLYRRTKAQIGDEDLAHIRNVTAYGEAINARRLELLRDGSPQAIGRAAILEMLYRTLQFSELGHNIVHGSYDHLPNCGEYHSERYEWDFNVDTNQWKVMHHQGHHPHTNVAGRDHDLGYSLARAMAGQDWFGHHAVQLAIIWALASTAPQAAPFILANITRQVAGQRFFSRNTLAAPARIALRDAQQRYLREPLAAGIKFLPSLLANYAGGVAGYMSVFFLVAIEHHAGEVEMFPDPGPDETPDEYYERQIRATRNFIHSPRVNNFLERILIEEVPFENRPDFSVFYGGLDTHIEHHLFPDLPPNRQREIVPAVREIAARHGLPYHETPLEEAFSLLVKALTGLSIPFGEREIDNPLRLLTQPVSLLRRLAFGAAYKPLPEGPYLDKPKFYNVPVKVLSARPVGQGQAIHVRLQKPRGWDDISWDAGAFVSLRVEVDGDVLVRQYSLLHDSAGSDVMEICIKRVAGGRVSNRLNDTLRAGKYVTLVGRPTSTGGLTMTAVPRKSLFIAGGVGITPIISQLRKIARDAPASDAVLLYFNRDDRSIIFERELRRLANDSGIKVHFFTDTRSRRRNIAHGQISQTLLQQYVPDIADRETYVCAPPAMIELAQQYVHGLGLAPDRFHTESFTPPTVDRPADDGQRYTVRFLRSGRKAEISRATTLLEAARQADIRVAVGCERGLCRACVTPKLRGATRPDDDRAEVERVEHITLCTSFACSDLDLDL</sequence>
<dbReference type="Gene3D" id="3.10.20.30">
    <property type="match status" value="1"/>
</dbReference>
<evidence type="ECO:0000256" key="8">
    <source>
        <dbReference type="ARBA" id="ARBA00023014"/>
    </source>
</evidence>
<dbReference type="EMBL" id="BLKZ01000001">
    <property type="protein sequence ID" value="GFG92303.1"/>
    <property type="molecule type" value="Genomic_DNA"/>
</dbReference>
<evidence type="ECO:0000256" key="3">
    <source>
        <dbReference type="ARBA" id="ARBA00022714"/>
    </source>
</evidence>
<dbReference type="GO" id="GO:0046872">
    <property type="term" value="F:metal ion binding"/>
    <property type="evidence" value="ECO:0007669"/>
    <property type="project" value="UniProtKB-KW"/>
</dbReference>
<comment type="cofactor">
    <cofactor evidence="1">
        <name>FAD</name>
        <dbReference type="ChEBI" id="CHEBI:57692"/>
    </cofactor>
</comment>
<dbReference type="Gene3D" id="2.40.30.10">
    <property type="entry name" value="Translation factors"/>
    <property type="match status" value="1"/>
</dbReference>
<gene>
    <name evidence="11" type="ORF">MBOU_43450</name>
</gene>
<evidence type="ECO:0000256" key="6">
    <source>
        <dbReference type="ARBA" id="ARBA00023002"/>
    </source>
</evidence>
<dbReference type="PANTHER" id="PTHR47354:SF6">
    <property type="entry name" value="NADH OXIDOREDUCTASE HCR"/>
    <property type="match status" value="1"/>
</dbReference>
<dbReference type="InterPro" id="IPR005804">
    <property type="entry name" value="FA_desaturase_dom"/>
</dbReference>
<dbReference type="InterPro" id="IPR012675">
    <property type="entry name" value="Beta-grasp_dom_sf"/>
</dbReference>
<reference evidence="11 12" key="1">
    <citation type="journal article" date="2019" name="Emerg. Microbes Infect.">
        <title>Comprehensive subspecies identification of 175 nontuberculous mycobacteria species based on 7547 genomic profiles.</title>
        <authorList>
            <person name="Matsumoto Y."/>
            <person name="Kinjo T."/>
            <person name="Motooka D."/>
            <person name="Nabeya D."/>
            <person name="Jung N."/>
            <person name="Uechi K."/>
            <person name="Horii T."/>
            <person name="Iida T."/>
            <person name="Fujita J."/>
            <person name="Nakamura S."/>
        </authorList>
    </citation>
    <scope>NUCLEOTIDE SEQUENCE [LARGE SCALE GENOMIC DNA]</scope>
    <source>
        <strain evidence="11 12">JCM 30725</strain>
    </source>
</reference>
<evidence type="ECO:0000256" key="4">
    <source>
        <dbReference type="ARBA" id="ARBA00022723"/>
    </source>
</evidence>
<keyword evidence="2" id="KW-0285">Flavoprotein</keyword>
<dbReference type="InterPro" id="IPR017927">
    <property type="entry name" value="FAD-bd_FR_type"/>
</dbReference>
<dbReference type="InterPro" id="IPR001041">
    <property type="entry name" value="2Fe-2S_ferredoxin-type"/>
</dbReference>
<evidence type="ECO:0008006" key="13">
    <source>
        <dbReference type="Google" id="ProtNLM"/>
    </source>
</evidence>
<keyword evidence="4" id="KW-0479">Metal-binding</keyword>
<keyword evidence="12" id="KW-1185">Reference proteome</keyword>
<dbReference type="Pfam" id="PF00175">
    <property type="entry name" value="NAD_binding_1"/>
    <property type="match status" value="1"/>
</dbReference>
<feature type="domain" description="2Fe-2S ferredoxin-type" evidence="9">
    <location>
        <begin position="659"/>
        <end position="740"/>
    </location>
</feature>
<dbReference type="RefSeq" id="WP_163716548.1">
    <property type="nucleotide sequence ID" value="NZ_BLKZ01000001.1"/>
</dbReference>
<dbReference type="SUPFAM" id="SSF54292">
    <property type="entry name" value="2Fe-2S ferredoxin-like"/>
    <property type="match status" value="1"/>
</dbReference>
<organism evidence="11 12">
    <name type="scientific">Mycobacterium bourgelatii</name>
    <dbReference type="NCBI Taxonomy" id="1273442"/>
    <lineage>
        <taxon>Bacteria</taxon>
        <taxon>Bacillati</taxon>
        <taxon>Actinomycetota</taxon>
        <taxon>Actinomycetes</taxon>
        <taxon>Mycobacteriales</taxon>
        <taxon>Mycobacteriaceae</taxon>
        <taxon>Mycobacterium</taxon>
    </lineage>
</organism>
<dbReference type="PRINTS" id="PR00409">
    <property type="entry name" value="PHDIOXRDTASE"/>
</dbReference>
<evidence type="ECO:0000256" key="5">
    <source>
        <dbReference type="ARBA" id="ARBA00022827"/>
    </source>
</evidence>
<evidence type="ECO:0000256" key="1">
    <source>
        <dbReference type="ARBA" id="ARBA00001974"/>
    </source>
</evidence>
<dbReference type="InterPro" id="IPR050415">
    <property type="entry name" value="MRET"/>
</dbReference>
<keyword evidence="6" id="KW-0560">Oxidoreductase</keyword>
<dbReference type="GO" id="GO:0006629">
    <property type="term" value="P:lipid metabolic process"/>
    <property type="evidence" value="ECO:0007669"/>
    <property type="project" value="InterPro"/>
</dbReference>
<dbReference type="PANTHER" id="PTHR47354">
    <property type="entry name" value="NADH OXIDOREDUCTASE HCR"/>
    <property type="match status" value="1"/>
</dbReference>
<dbReference type="Proteomes" id="UP000465360">
    <property type="component" value="Unassembled WGS sequence"/>
</dbReference>
<evidence type="ECO:0000256" key="2">
    <source>
        <dbReference type="ARBA" id="ARBA00022630"/>
    </source>
</evidence>
<dbReference type="SUPFAM" id="SSF63380">
    <property type="entry name" value="Riboflavin synthase domain-like"/>
    <property type="match status" value="1"/>
</dbReference>
<dbReference type="GO" id="GO:0016491">
    <property type="term" value="F:oxidoreductase activity"/>
    <property type="evidence" value="ECO:0007669"/>
    <property type="project" value="UniProtKB-KW"/>
</dbReference>
<feature type="domain" description="FAD-binding FR-type" evidence="10">
    <location>
        <begin position="407"/>
        <end position="513"/>
    </location>
</feature>
<dbReference type="Pfam" id="PF00970">
    <property type="entry name" value="FAD_binding_6"/>
    <property type="match status" value="1"/>
</dbReference>
<comment type="caution">
    <text evidence="11">The sequence shown here is derived from an EMBL/GenBank/DDBJ whole genome shotgun (WGS) entry which is preliminary data.</text>
</comment>
<proteinExistence type="predicted"/>
<dbReference type="Pfam" id="PF00111">
    <property type="entry name" value="Fer2"/>
    <property type="match status" value="1"/>
</dbReference>
<dbReference type="PROSITE" id="PS51384">
    <property type="entry name" value="FAD_FR"/>
    <property type="match status" value="1"/>
</dbReference>
<dbReference type="SUPFAM" id="SSF52343">
    <property type="entry name" value="Ferredoxin reductase-like, C-terminal NADP-linked domain"/>
    <property type="match status" value="1"/>
</dbReference>
<dbReference type="InterPro" id="IPR008333">
    <property type="entry name" value="Cbr1-like_FAD-bd_dom"/>
</dbReference>
<dbReference type="InterPro" id="IPR039261">
    <property type="entry name" value="FNR_nucleotide-bd"/>
</dbReference>
<protein>
    <recommendedName>
        <fullName evidence="13">Fatty acid desaturase</fullName>
    </recommendedName>
</protein>